<organism evidence="3 8">
    <name type="scientific">Plasmodium berghei</name>
    <dbReference type="NCBI Taxonomy" id="5821"/>
    <lineage>
        <taxon>Eukaryota</taxon>
        <taxon>Sar</taxon>
        <taxon>Alveolata</taxon>
        <taxon>Apicomplexa</taxon>
        <taxon>Aconoidasida</taxon>
        <taxon>Haemosporida</taxon>
        <taxon>Plasmodiidae</taxon>
        <taxon>Plasmodium</taxon>
        <taxon>Plasmodium (Vinckeia)</taxon>
    </lineage>
</organism>
<dbReference type="SUPFAM" id="SSF81606">
    <property type="entry name" value="PP2C-like"/>
    <property type="match status" value="2"/>
</dbReference>
<feature type="coiled-coil region" evidence="1">
    <location>
        <begin position="905"/>
        <end position="932"/>
    </location>
</feature>
<dbReference type="EMBL" id="LT608276">
    <property type="protein sequence ID" value="SCO61996.1"/>
    <property type="molecule type" value="Genomic_DNA"/>
</dbReference>
<keyword evidence="1" id="KW-0175">Coiled coil</keyword>
<dbReference type="EMBL" id="LT608148">
    <property type="protein sequence ID" value="SCM25384.1"/>
    <property type="molecule type" value="Genomic_DNA"/>
</dbReference>
<evidence type="ECO:0000313" key="4">
    <source>
        <dbReference type="EMBL" id="SCM25384.1"/>
    </source>
</evidence>
<sequence>MDHKKSKENNMGELPYKYEMVSSILLKNNIINNFNCCRNEYKPNLNIQFSDNITIKKNVKSRKRKRGKTKRRTRIIKYGDSDILYFSVIRIKKGYHIRNIFSTLEKSVKTKVHKMEKIQTTIQLSTKNEQLNINKGDKNRENNLGKFLRLNNNSRLLYNLINDVYRYINFELVIDRKRCYQCFLLRHDKINKYSIKLVSLYKYLQIVKKKKSQIGIYANDCKTKKKKNNFIFNYGFYSKQGRYHENEDTSSHVMFSSYKIYNKVSNFINSIKAKNKKRNIKYNILEDIFKLLKLKPNNKHNSESKFSGTDSDEYYEESNWENKDSKTNKNSRNSKNIFHSKTSENIYLKFALPSYYLIQKTYNNTEKENYDMICNYFFCDQNNKKKYIIKRQNKKNKVCDFAPYKLNVINYGVEKSQMLPNDKEENYYTFNENLKKYPNVKFVCKACKKWECIKSNDKYNLCYFNYLFNHSNNAKKNIKNKKTNNNNIYNTHNSDDFTVSDEFEYLHYYSKNKNNEGFLSDAICENNVSIPCSNNKRITGYDKIELFSDSVRNNINCSCKIENIEENEKGEDQIINKHHDNVKYELMTEGFILNDYMVECKTCRHFRMYDNLPNNYFTDIFFNEHGNLKYQNFMNKSGKSIFCNIPIICDHNDNEIGYIKNSKINKYKSNCCLKNIRNNNFFKSIVPYSYSDVEFYEKEKKIYFLYNKNKAYTTNKHTNTLSFMEQEDCHNDQSKKEMDTTFSSLTNLKKQKKEYFDDKKRKMFVNYYKSTIKRNSGDKESKEKNDKDNNRNILKKTPTQFDMHLFTICDGHTDSNASIFLIQNVHKLFYYLLIYTFFNIHMSLKLLHPILDILYYKYSLDNKLRNYSGSCIINVLLRKNHIYVNNTGDSKCAIMTFDMEKFAYGDSMSNKLKKEKNKKNEIKKNKSDIEKNNIFPKPSNTGVPNYKNYIINEESISYNELNSEHNCNNYMEYLRMYKLNFYDNLKKDYFISKMEKNKENLKKKVKNMRCDKKELHKEKFTTTDYQIRIKGTEEVSNIKDFNDSKKKKGKKTREMKEQISISNDLNDWIIKINKYILKEDGKQINIGNVPFNLIKFNRLYECLHPCRVIGDYDLKGKCNDSNFILSNNSNIYKYDMNNINLINNIHYIYKIQKCINCKMIYLLNSYGKINSIKNIALLNTKSELYQNSNILVNYIEKEQTNDCCNNVIDKYESYNSFEEKLESIMTIYKDNENINDSKKMKKKNTNLCLNESLSPYLHIKNNSLNKNYVYRSGKKENKHFFHLLIIASDGVFEFLNPIYVLNIIKNNKPIYKKIQKIYHIYNTHIINRDSKNIDINYMLHTCMFTKKECTQLAKNIVKSTINSGNFDDSTCFCIFLFPTMFFQN</sequence>
<dbReference type="Proteomes" id="UP000069549">
    <property type="component" value="Chromosome 12"/>
</dbReference>
<evidence type="ECO:0000256" key="1">
    <source>
        <dbReference type="SAM" id="Coils"/>
    </source>
</evidence>
<evidence type="ECO:0000259" key="2">
    <source>
        <dbReference type="Pfam" id="PF00481"/>
    </source>
</evidence>
<dbReference type="Proteomes" id="UP000516480">
    <property type="component" value="Chromosome 12"/>
</dbReference>
<evidence type="ECO:0000313" key="8">
    <source>
        <dbReference type="Proteomes" id="UP000069549"/>
    </source>
</evidence>
<proteinExistence type="predicted"/>
<protein>
    <recommendedName>
        <fullName evidence="2">PPM-type phosphatase domain-containing protein</fullName>
    </recommendedName>
</protein>
<dbReference type="Proteomes" id="UP000219860">
    <property type="component" value="Chromosome 12"/>
</dbReference>
<accession>A0A113SBZ0</accession>
<dbReference type="InterPro" id="IPR036457">
    <property type="entry name" value="PPM-type-like_dom_sf"/>
</dbReference>
<dbReference type="InterPro" id="IPR001932">
    <property type="entry name" value="PPM-type_phosphatase-like_dom"/>
</dbReference>
<evidence type="ECO:0000313" key="12">
    <source>
        <dbReference type="Proteomes" id="UP000516480"/>
    </source>
</evidence>
<dbReference type="Pfam" id="PF00481">
    <property type="entry name" value="PP2C"/>
    <property type="match status" value="1"/>
</dbReference>
<dbReference type="EMBL" id="LT160032">
    <property type="protein sequence ID" value="CXI80238.1"/>
    <property type="molecule type" value="Genomic_DNA"/>
</dbReference>
<reference evidence="3 8" key="1">
    <citation type="submission" date="2016-02" db="EMBL/GenBank/DDBJ databases">
        <authorList>
            <consortium name="Pathogen Informatics"/>
        </authorList>
    </citation>
    <scope>NUCLEOTIDE SEQUENCE [LARGE SCALE GENOMIC DNA]</scope>
    <source>
        <strain evidence="3 8">K173</strain>
        <strain evidence="4 12">NK65 ny</strain>
        <strain evidence="5 11">NK65e</strain>
        <strain evidence="7 9">SP11 Antwerpcl1</strain>
        <strain evidence="6 10">SP11 RLL</strain>
    </source>
</reference>
<evidence type="ECO:0000313" key="10">
    <source>
        <dbReference type="Proteomes" id="UP000219974"/>
    </source>
</evidence>
<dbReference type="OrthoDB" id="380919at2759"/>
<gene>
    <name evidence="3" type="ORF">PBK173_000343900</name>
    <name evidence="5" type="ORF">PBNK65E_000334400</name>
    <name evidence="4" type="ORF">PBNK65NY_000334100</name>
    <name evidence="7" type="ORF">PBSP11A_000334400</name>
    <name evidence="6" type="ORF">PBSP11RLL_000334300</name>
</gene>
<evidence type="ECO:0000313" key="6">
    <source>
        <dbReference type="EMBL" id="SCO61996.1"/>
    </source>
</evidence>
<evidence type="ECO:0000313" key="11">
    <source>
        <dbReference type="Proteomes" id="UP000220214"/>
    </source>
</evidence>
<evidence type="ECO:0000313" key="9">
    <source>
        <dbReference type="Proteomes" id="UP000219860"/>
    </source>
</evidence>
<evidence type="ECO:0000313" key="3">
    <source>
        <dbReference type="EMBL" id="CXI80238.1"/>
    </source>
</evidence>
<dbReference type="Proteomes" id="UP000219974">
    <property type="component" value="Chromosome 12"/>
</dbReference>
<dbReference type="VEuPathDB" id="PlasmoDB:PBANKA_1230700"/>
<dbReference type="Gene3D" id="3.60.40.10">
    <property type="entry name" value="PPM-type phosphatase domain"/>
    <property type="match status" value="1"/>
</dbReference>
<evidence type="ECO:0000313" key="7">
    <source>
        <dbReference type="EMBL" id="SCO63776.1"/>
    </source>
</evidence>
<evidence type="ECO:0000313" key="5">
    <source>
        <dbReference type="EMBL" id="SCN27351.1"/>
    </source>
</evidence>
<name>A0A113SBZ0_PLABE</name>
<feature type="coiled-coil region" evidence="1">
    <location>
        <begin position="991"/>
        <end position="1018"/>
    </location>
</feature>
<dbReference type="EMBL" id="LT608260">
    <property type="protein sequence ID" value="SCO63776.1"/>
    <property type="molecule type" value="Genomic_DNA"/>
</dbReference>
<feature type="domain" description="PPM-type phosphatase" evidence="2">
    <location>
        <begin position="797"/>
        <end position="898"/>
    </location>
</feature>
<dbReference type="Proteomes" id="UP000220214">
    <property type="component" value="Chromosome 12"/>
</dbReference>
<dbReference type="OMA" id="DSTCFCI"/>
<dbReference type="EMBL" id="LT614638">
    <property type="protein sequence ID" value="SCN27351.1"/>
    <property type="molecule type" value="Genomic_DNA"/>
</dbReference>